<dbReference type="EMBL" id="JBHFPV010000001">
    <property type="protein sequence ID" value="MFH6602520.1"/>
    <property type="molecule type" value="Genomic_DNA"/>
</dbReference>
<evidence type="ECO:0000313" key="2">
    <source>
        <dbReference type="Proteomes" id="UP001595191"/>
    </source>
</evidence>
<evidence type="ECO:0000313" key="1">
    <source>
        <dbReference type="EMBL" id="MFH6602520.1"/>
    </source>
</evidence>
<comment type="caution">
    <text evidence="1">The sequence shown here is derived from an EMBL/GenBank/DDBJ whole genome shotgun (WGS) entry which is preliminary data.</text>
</comment>
<protein>
    <submittedName>
        <fullName evidence="1">Cupin domain-containing protein</fullName>
    </submittedName>
</protein>
<organism evidence="1 2">
    <name type="scientific">Meishania litoralis</name>
    <dbReference type="NCBI Taxonomy" id="3434685"/>
    <lineage>
        <taxon>Bacteria</taxon>
        <taxon>Pseudomonadati</taxon>
        <taxon>Bacteroidota</taxon>
        <taxon>Flavobacteriia</taxon>
        <taxon>Flavobacteriales</taxon>
        <taxon>Flavobacteriaceae</taxon>
        <taxon>Meishania</taxon>
    </lineage>
</organism>
<sequence length="97" mass="11345">MYIKNDKIGKQPFNKLNVVKLAKTDALEILSISLEKDAIFPEHSSPSDAHLIMLEGDMVFYINDKEFQLKNGQYFSFPKEEKHWVRANENSKFLIIR</sequence>
<dbReference type="Proteomes" id="UP001595191">
    <property type="component" value="Unassembled WGS sequence"/>
</dbReference>
<proteinExistence type="predicted"/>
<gene>
    <name evidence="1" type="ORF">ACEZ3G_03460</name>
</gene>
<reference evidence="1" key="1">
    <citation type="submission" date="2024-09" db="EMBL/GenBank/DDBJ databases">
        <authorList>
            <person name="Liu J."/>
        </authorList>
    </citation>
    <scope>NUCLEOTIDE SEQUENCE</scope>
    <source>
        <strain evidence="1">NBU2967</strain>
    </source>
</reference>
<keyword evidence="2" id="KW-1185">Reference proteome</keyword>
<accession>A0ACC7LGE1</accession>
<name>A0ACC7LGE1_9FLAO</name>